<dbReference type="PANTHER" id="PTHR14456">
    <property type="entry name" value="INOSITOL POLYPHOSPHATE KINASE 1"/>
    <property type="match status" value="1"/>
</dbReference>
<evidence type="ECO:0000313" key="11">
    <source>
        <dbReference type="EMBL" id="PSN72154.1"/>
    </source>
</evidence>
<evidence type="ECO:0000256" key="2">
    <source>
        <dbReference type="ARBA" id="ARBA00008305"/>
    </source>
</evidence>
<dbReference type="AlphaFoldDB" id="A0A2T2P398"/>
<comment type="function">
    <text evidence="1">Has kinase activity and phosphorylates inositol-1,3,4,5,6-pentakisphosphate (Ins(1,3,4,5,6)P5) to produce 1,2,3,4,5,6-hexakisphosphate (InsP6), also known as phytate.</text>
</comment>
<evidence type="ECO:0000256" key="10">
    <source>
        <dbReference type="SAM" id="MobiDB-lite"/>
    </source>
</evidence>
<dbReference type="Proteomes" id="UP000240883">
    <property type="component" value="Unassembled WGS sequence"/>
</dbReference>
<proteinExistence type="inferred from homology"/>
<evidence type="ECO:0000256" key="1">
    <source>
        <dbReference type="ARBA" id="ARBA00003979"/>
    </source>
</evidence>
<dbReference type="EC" id="2.7.1.158" evidence="3 9"/>
<evidence type="ECO:0000256" key="8">
    <source>
        <dbReference type="ARBA" id="ARBA00022840"/>
    </source>
</evidence>
<sequence length="444" mass="50827">MAAQAEMMPTNAHTEPTPMDTHSDTASIKSYTEPKPNIACRAARTIDQMDDRVFFQYLAEGAANLVFRICPWSYYADQTPLVFVDTNDVALSRKDFLGMVLRVSKGLQKTLKGEEIMSGFQQYVKPLFNTSRSVEAKTSSFSDPPAFEPRTAKMNGLEKPKPHGSIVSISEVHSMEEYLMDHVAVLIPSMTMITISADHERRGIRCPVPVDDEWGILLPNMCSVPGTSITVEIKPKWLLQSPNAPRGALRCRTCALHASKRKGRPIERPAYMCPLQILHGDKHIVRPWMRQKVLEVIKDFPTPIYPATFERIVDRMVEYLTVGDGAKLLGYIKDLQQRLDPKGVQLRGSIKQIDSFRYTCDLRLAMTLRDCSMYIKVDYSHDDMPIESKLGDLDFKSGEKIPDWDYKERTLLNGGWYIRKDTKEEEPRECLILTQWRKHVPYYW</sequence>
<comment type="similarity">
    <text evidence="2">Belongs to the IPK1 type 1 family.</text>
</comment>
<feature type="region of interest" description="Disordered" evidence="10">
    <location>
        <begin position="1"/>
        <end position="30"/>
    </location>
</feature>
<name>A0A2T2P398_CORCC</name>
<dbReference type="GO" id="GO:0005634">
    <property type="term" value="C:nucleus"/>
    <property type="evidence" value="ECO:0007669"/>
    <property type="project" value="TreeGrafter"/>
</dbReference>
<feature type="region of interest" description="Disordered" evidence="10">
    <location>
        <begin position="139"/>
        <end position="162"/>
    </location>
</feature>
<keyword evidence="7 9" id="KW-0418">Kinase</keyword>
<reference evidence="11 12" key="1">
    <citation type="journal article" date="2018" name="Front. Microbiol.">
        <title>Genome-Wide Analysis of Corynespora cassiicola Leaf Fall Disease Putative Effectors.</title>
        <authorList>
            <person name="Lopez D."/>
            <person name="Ribeiro S."/>
            <person name="Label P."/>
            <person name="Fumanal B."/>
            <person name="Venisse J.S."/>
            <person name="Kohler A."/>
            <person name="de Oliveira R.R."/>
            <person name="Labutti K."/>
            <person name="Lipzen A."/>
            <person name="Lail K."/>
            <person name="Bauer D."/>
            <person name="Ohm R.A."/>
            <person name="Barry K.W."/>
            <person name="Spatafora J."/>
            <person name="Grigoriev I.V."/>
            <person name="Martin F.M."/>
            <person name="Pujade-Renaud V."/>
        </authorList>
    </citation>
    <scope>NUCLEOTIDE SEQUENCE [LARGE SCALE GENOMIC DNA]</scope>
    <source>
        <strain evidence="11 12">Philippines</strain>
    </source>
</reference>
<keyword evidence="6 9" id="KW-0547">Nucleotide-binding</keyword>
<evidence type="ECO:0000256" key="4">
    <source>
        <dbReference type="ARBA" id="ARBA00014846"/>
    </source>
</evidence>
<protein>
    <recommendedName>
        <fullName evidence="4 9">Inositol-pentakisphosphate 2-kinase</fullName>
        <ecNumber evidence="3 9">2.7.1.158</ecNumber>
    </recommendedName>
</protein>
<evidence type="ECO:0000256" key="9">
    <source>
        <dbReference type="RuleBase" id="RU364126"/>
    </source>
</evidence>
<dbReference type="GO" id="GO:0032958">
    <property type="term" value="P:inositol phosphate biosynthetic process"/>
    <property type="evidence" value="ECO:0007669"/>
    <property type="project" value="TreeGrafter"/>
</dbReference>
<keyword evidence="5 9" id="KW-0808">Transferase</keyword>
<dbReference type="GO" id="GO:0035299">
    <property type="term" value="F:inositol-1,3,4,5,6-pentakisphosphate 2-kinase activity"/>
    <property type="evidence" value="ECO:0007669"/>
    <property type="project" value="UniProtKB-EC"/>
</dbReference>
<evidence type="ECO:0000256" key="5">
    <source>
        <dbReference type="ARBA" id="ARBA00022679"/>
    </source>
</evidence>
<evidence type="ECO:0000256" key="6">
    <source>
        <dbReference type="ARBA" id="ARBA00022741"/>
    </source>
</evidence>
<comment type="catalytic activity">
    <reaction evidence="9">
        <text>1D-myo-inositol 1,3,4,5,6-pentakisphosphate + ATP = 1D-myo-inositol hexakisphosphate + ADP + H(+)</text>
        <dbReference type="Rhea" id="RHEA:20313"/>
        <dbReference type="ChEBI" id="CHEBI:15378"/>
        <dbReference type="ChEBI" id="CHEBI:30616"/>
        <dbReference type="ChEBI" id="CHEBI:57733"/>
        <dbReference type="ChEBI" id="CHEBI:58130"/>
        <dbReference type="ChEBI" id="CHEBI:456216"/>
        <dbReference type="EC" id="2.7.1.158"/>
    </reaction>
</comment>
<dbReference type="GO" id="GO:0005524">
    <property type="term" value="F:ATP binding"/>
    <property type="evidence" value="ECO:0007669"/>
    <property type="project" value="UniProtKB-KW"/>
</dbReference>
<evidence type="ECO:0000313" key="12">
    <source>
        <dbReference type="Proteomes" id="UP000240883"/>
    </source>
</evidence>
<accession>A0A2T2P398</accession>
<keyword evidence="8 9" id="KW-0067">ATP-binding</keyword>
<dbReference type="STRING" id="1448308.A0A2T2P398"/>
<evidence type="ECO:0000256" key="3">
    <source>
        <dbReference type="ARBA" id="ARBA00012023"/>
    </source>
</evidence>
<comment type="domain">
    <text evidence="9">The EXKPK motif is conserved in inositol-pentakisphosphate 2-kinases of both family 1 and 2.</text>
</comment>
<gene>
    <name evidence="11" type="ORF">BS50DRAFT_244195</name>
</gene>
<comment type="function">
    <text evidence="9">Phosphorylates Ins(1,3,4,5,6)P5 at position 2 to form Ins(1,2,3,4,5,6)P6 (InsP6 or phytate).</text>
</comment>
<dbReference type="EMBL" id="KZ678130">
    <property type="protein sequence ID" value="PSN72154.1"/>
    <property type="molecule type" value="Genomic_DNA"/>
</dbReference>
<dbReference type="PANTHER" id="PTHR14456:SF2">
    <property type="entry name" value="INOSITOL-PENTAKISPHOSPHATE 2-KINASE"/>
    <property type="match status" value="1"/>
</dbReference>
<organism evidence="11 12">
    <name type="scientific">Corynespora cassiicola Philippines</name>
    <dbReference type="NCBI Taxonomy" id="1448308"/>
    <lineage>
        <taxon>Eukaryota</taxon>
        <taxon>Fungi</taxon>
        <taxon>Dikarya</taxon>
        <taxon>Ascomycota</taxon>
        <taxon>Pezizomycotina</taxon>
        <taxon>Dothideomycetes</taxon>
        <taxon>Pleosporomycetidae</taxon>
        <taxon>Pleosporales</taxon>
        <taxon>Corynesporascaceae</taxon>
        <taxon>Corynespora</taxon>
    </lineage>
</organism>
<evidence type="ECO:0000256" key="7">
    <source>
        <dbReference type="ARBA" id="ARBA00022777"/>
    </source>
</evidence>
<dbReference type="OrthoDB" id="272370at2759"/>
<keyword evidence="12" id="KW-1185">Reference proteome</keyword>
<dbReference type="InterPro" id="IPR009286">
    <property type="entry name" value="Ins_P5_2-kin"/>
</dbReference>
<dbReference type="Pfam" id="PF06090">
    <property type="entry name" value="Ins_P5_2-kin"/>
    <property type="match status" value="1"/>
</dbReference>